<comment type="caution">
    <text evidence="2">The sequence shown here is derived from an EMBL/GenBank/DDBJ whole genome shotgun (WGS) entry which is preliminary data.</text>
</comment>
<organism evidence="2 3">
    <name type="scientific">Micromonospora qiuiae</name>
    <dbReference type="NCBI Taxonomy" id="502268"/>
    <lineage>
        <taxon>Bacteria</taxon>
        <taxon>Bacillati</taxon>
        <taxon>Actinomycetota</taxon>
        <taxon>Actinomycetes</taxon>
        <taxon>Micromonosporales</taxon>
        <taxon>Micromonosporaceae</taxon>
        <taxon>Micromonospora</taxon>
    </lineage>
</organism>
<dbReference type="Proteomes" id="UP000653076">
    <property type="component" value="Unassembled WGS sequence"/>
</dbReference>
<evidence type="ECO:0000313" key="2">
    <source>
        <dbReference type="EMBL" id="GIJ24976.1"/>
    </source>
</evidence>
<evidence type="ECO:0000256" key="1">
    <source>
        <dbReference type="SAM" id="MobiDB-lite"/>
    </source>
</evidence>
<name>A0ABQ4J488_9ACTN</name>
<gene>
    <name evidence="2" type="ORF">Vqi01_01380</name>
</gene>
<feature type="compositionally biased region" description="Basic and acidic residues" evidence="1">
    <location>
        <begin position="74"/>
        <end position="93"/>
    </location>
</feature>
<keyword evidence="3" id="KW-1185">Reference proteome</keyword>
<dbReference type="EMBL" id="BOPC01000002">
    <property type="protein sequence ID" value="GIJ24976.1"/>
    <property type="molecule type" value="Genomic_DNA"/>
</dbReference>
<reference evidence="2 3" key="1">
    <citation type="submission" date="2021-01" db="EMBL/GenBank/DDBJ databases">
        <title>Whole genome shotgun sequence of Verrucosispora qiuiae NBRC 106684.</title>
        <authorList>
            <person name="Komaki H."/>
            <person name="Tamura T."/>
        </authorList>
    </citation>
    <scope>NUCLEOTIDE SEQUENCE [LARGE SCALE GENOMIC DNA]</scope>
    <source>
        <strain evidence="2 3">NBRC 106684</strain>
    </source>
</reference>
<evidence type="ECO:0000313" key="3">
    <source>
        <dbReference type="Proteomes" id="UP000653076"/>
    </source>
</evidence>
<feature type="region of interest" description="Disordered" evidence="1">
    <location>
        <begin position="71"/>
        <end position="102"/>
    </location>
</feature>
<dbReference type="RefSeq" id="WP_239098084.1">
    <property type="nucleotide sequence ID" value="NZ_BOPC01000002.1"/>
</dbReference>
<evidence type="ECO:0008006" key="4">
    <source>
        <dbReference type="Google" id="ProtNLM"/>
    </source>
</evidence>
<protein>
    <recommendedName>
        <fullName evidence="4">Antitoxin</fullName>
    </recommendedName>
</protein>
<proteinExistence type="predicted"/>
<sequence>MTERFRKLSISVPEDVAERLERESNTSAFLVDTVRARMRLENLTTMHEEFGITVTPEGVARARARRAAVEAEWTPERRAAVRERARQGARDKGITSARPSAA</sequence>
<accession>A0ABQ4J488</accession>